<reference evidence="1 2" key="1">
    <citation type="submission" date="2018-04" db="EMBL/GenBank/DDBJ databases">
        <title>Thalassorhabdus spongiae gen. nov., sp. nov., isolated from a marine sponge in South-West Iceland.</title>
        <authorList>
            <person name="Knobloch S."/>
            <person name="Daussin A."/>
            <person name="Johannsson R."/>
            <person name="Marteinsson V.T."/>
        </authorList>
    </citation>
    <scope>NUCLEOTIDE SEQUENCE [LARGE SCALE GENOMIC DNA]</scope>
    <source>
        <strain evidence="1 2">Hp12</strain>
    </source>
</reference>
<evidence type="ECO:0000313" key="2">
    <source>
        <dbReference type="Proteomes" id="UP000244906"/>
    </source>
</evidence>
<name>A0A2V1GW21_9GAMM</name>
<protein>
    <submittedName>
        <fullName evidence="1">Nitrogen fixation protein</fullName>
    </submittedName>
</protein>
<sequence length="120" mass="12920">MKANKVKIAISSLNGQIVTGQPGRCPKFIVFTVENRKIMSEKIIELTEDQLLSVAEQDQPHPLDGVSVLIASGVGEGFVAKMAKREIKALATSLTGPRIAAQCYLSDTLPLKAARKSKSK</sequence>
<proteinExistence type="predicted"/>
<evidence type="ECO:0000313" key="1">
    <source>
        <dbReference type="EMBL" id="PVZ70220.1"/>
    </source>
</evidence>
<comment type="caution">
    <text evidence="1">The sequence shown here is derived from an EMBL/GenBank/DDBJ whole genome shotgun (WGS) entry which is preliminary data.</text>
</comment>
<accession>A0A2V1GW21</accession>
<dbReference type="Proteomes" id="UP000244906">
    <property type="component" value="Unassembled WGS sequence"/>
</dbReference>
<gene>
    <name evidence="1" type="ORF">DC094_06355</name>
</gene>
<dbReference type="InterPro" id="IPR036105">
    <property type="entry name" value="DiNase_FeMo-co_biosyn_sf"/>
</dbReference>
<dbReference type="SUPFAM" id="SSF53146">
    <property type="entry name" value="Nitrogenase accessory factor-like"/>
    <property type="match status" value="1"/>
</dbReference>
<dbReference type="AlphaFoldDB" id="A0A2V1GW21"/>
<keyword evidence="2" id="KW-1185">Reference proteome</keyword>
<dbReference type="Gene3D" id="3.30.420.130">
    <property type="entry name" value="Dinitrogenase iron-molybdenum cofactor biosynthesis domain"/>
    <property type="match status" value="1"/>
</dbReference>
<dbReference type="EMBL" id="QDDL01000002">
    <property type="protein sequence ID" value="PVZ70220.1"/>
    <property type="molecule type" value="Genomic_DNA"/>
</dbReference>
<organism evidence="1 2">
    <name type="scientific">Pelagibaculum spongiae</name>
    <dbReference type="NCBI Taxonomy" id="2080658"/>
    <lineage>
        <taxon>Bacteria</taxon>
        <taxon>Pseudomonadati</taxon>
        <taxon>Pseudomonadota</taxon>
        <taxon>Gammaproteobacteria</taxon>
        <taxon>Oceanospirillales</taxon>
        <taxon>Pelagibaculum</taxon>
    </lineage>
</organism>